<dbReference type="GO" id="GO:0003677">
    <property type="term" value="F:DNA binding"/>
    <property type="evidence" value="ECO:0007669"/>
    <property type="project" value="UniProtKB-KW"/>
</dbReference>
<evidence type="ECO:0000256" key="1">
    <source>
        <dbReference type="ARBA" id="ARBA00023015"/>
    </source>
</evidence>
<evidence type="ECO:0000313" key="5">
    <source>
        <dbReference type="EMBL" id="VEA99025.1"/>
    </source>
</evidence>
<name>A0A3S4H237_KLEPN</name>
<feature type="domain" description="Transcriptional regulator LacI/GalR-like sensor" evidence="4">
    <location>
        <begin position="2"/>
        <end position="59"/>
    </location>
</feature>
<dbReference type="InterPro" id="IPR028082">
    <property type="entry name" value="Peripla_BP_I"/>
</dbReference>
<dbReference type="SUPFAM" id="SSF53822">
    <property type="entry name" value="Periplasmic binding protein-like I"/>
    <property type="match status" value="1"/>
</dbReference>
<dbReference type="AlphaFoldDB" id="A0A3S4H237"/>
<gene>
    <name evidence="5" type="ORF">NCTC13635_00245</name>
</gene>
<protein>
    <submittedName>
        <fullName evidence="5">LacI family transcriptional regulator</fullName>
    </submittedName>
</protein>
<reference evidence="5 6" key="1">
    <citation type="submission" date="2018-12" db="EMBL/GenBank/DDBJ databases">
        <authorList>
            <consortium name="Pathogen Informatics"/>
        </authorList>
    </citation>
    <scope>NUCLEOTIDE SEQUENCE [LARGE SCALE GENOMIC DNA]</scope>
    <source>
        <strain evidence="5 6">NCTC13635</strain>
    </source>
</reference>
<evidence type="ECO:0000256" key="3">
    <source>
        <dbReference type="ARBA" id="ARBA00023163"/>
    </source>
</evidence>
<evidence type="ECO:0000259" key="4">
    <source>
        <dbReference type="Pfam" id="PF13377"/>
    </source>
</evidence>
<keyword evidence="2" id="KW-0238">DNA-binding</keyword>
<evidence type="ECO:0000256" key="2">
    <source>
        <dbReference type="ARBA" id="ARBA00023125"/>
    </source>
</evidence>
<dbReference type="Pfam" id="PF13377">
    <property type="entry name" value="Peripla_BP_3"/>
    <property type="match status" value="1"/>
</dbReference>
<keyword evidence="3" id="KW-0804">Transcription</keyword>
<dbReference type="EMBL" id="LR134162">
    <property type="protein sequence ID" value="VEA99025.1"/>
    <property type="molecule type" value="Genomic_DNA"/>
</dbReference>
<keyword evidence="1" id="KW-0805">Transcription regulation</keyword>
<organism evidence="5 6">
    <name type="scientific">Klebsiella pneumoniae</name>
    <dbReference type="NCBI Taxonomy" id="573"/>
    <lineage>
        <taxon>Bacteria</taxon>
        <taxon>Pseudomonadati</taxon>
        <taxon>Pseudomonadota</taxon>
        <taxon>Gammaproteobacteria</taxon>
        <taxon>Enterobacterales</taxon>
        <taxon>Enterobacteriaceae</taxon>
        <taxon>Klebsiella/Raoultella group</taxon>
        <taxon>Klebsiella</taxon>
        <taxon>Klebsiella pneumoniae complex</taxon>
    </lineage>
</organism>
<dbReference type="Gene3D" id="3.40.50.2300">
    <property type="match status" value="2"/>
</dbReference>
<dbReference type="InterPro" id="IPR046335">
    <property type="entry name" value="LacI/GalR-like_sensor"/>
</dbReference>
<dbReference type="Proteomes" id="UP000282433">
    <property type="component" value="Chromosome"/>
</dbReference>
<proteinExistence type="predicted"/>
<accession>A0A3S4H237</accession>
<sequence>MACHSAGIKVPNTVAIASLGGGVLSTVCSPALTTVEFPWHDIGVKAGKALLELLNDKPGEKFIEIPSSAQSPGQYRGMNLV</sequence>
<evidence type="ECO:0000313" key="6">
    <source>
        <dbReference type="Proteomes" id="UP000282433"/>
    </source>
</evidence>